<dbReference type="EC" id="3.4.-.-" evidence="8"/>
<dbReference type="PANTHER" id="PTHR13604">
    <property type="entry name" value="DC12-RELATED"/>
    <property type="match status" value="1"/>
</dbReference>
<dbReference type="GO" id="GO:0006508">
    <property type="term" value="P:proteolysis"/>
    <property type="evidence" value="ECO:0007669"/>
    <property type="project" value="UniProtKB-KW"/>
</dbReference>
<gene>
    <name evidence="9" type="ORF">D0469_01550</name>
</gene>
<reference evidence="9 10" key="1">
    <citation type="submission" date="2018-08" db="EMBL/GenBank/DDBJ databases">
        <title>Bacillus chawlae sp. nov., Bacillus glennii sp. nov., and Bacillus saganii sp. nov. Isolated from the Vehicle Assembly Building at Kennedy Space Center where the Viking Spacecraft were Assembled.</title>
        <authorList>
            <person name="Seuylemezian A."/>
            <person name="Vaishampayan P."/>
        </authorList>
    </citation>
    <scope>NUCLEOTIDE SEQUENCE [LARGE SCALE GENOMIC DNA]</scope>
    <source>
        <strain evidence="9 10">V47-23a</strain>
    </source>
</reference>
<evidence type="ECO:0000313" key="9">
    <source>
        <dbReference type="EMBL" id="RFU71420.1"/>
    </source>
</evidence>
<dbReference type="EMBL" id="QVTE01000004">
    <property type="protein sequence ID" value="RFU71420.1"/>
    <property type="molecule type" value="Genomic_DNA"/>
</dbReference>
<evidence type="ECO:0000256" key="6">
    <source>
        <dbReference type="ARBA" id="ARBA00023125"/>
    </source>
</evidence>
<keyword evidence="2 8" id="KW-0645">Protease</keyword>
<comment type="similarity">
    <text evidence="1 8">Belongs to the SOS response-associated peptidase family.</text>
</comment>
<dbReference type="Pfam" id="PF02586">
    <property type="entry name" value="SRAP"/>
    <property type="match status" value="1"/>
</dbReference>
<keyword evidence="10" id="KW-1185">Reference proteome</keyword>
<evidence type="ECO:0000256" key="2">
    <source>
        <dbReference type="ARBA" id="ARBA00022670"/>
    </source>
</evidence>
<dbReference type="AlphaFoldDB" id="A0A372LUE8"/>
<evidence type="ECO:0000313" key="10">
    <source>
        <dbReference type="Proteomes" id="UP000264541"/>
    </source>
</evidence>
<evidence type="ECO:0000256" key="3">
    <source>
        <dbReference type="ARBA" id="ARBA00022763"/>
    </source>
</evidence>
<comment type="caution">
    <text evidence="9">The sequence shown here is derived from an EMBL/GenBank/DDBJ whole genome shotgun (WGS) entry which is preliminary data.</text>
</comment>
<dbReference type="GO" id="GO:0003697">
    <property type="term" value="F:single-stranded DNA binding"/>
    <property type="evidence" value="ECO:0007669"/>
    <property type="project" value="InterPro"/>
</dbReference>
<evidence type="ECO:0000256" key="4">
    <source>
        <dbReference type="ARBA" id="ARBA00022801"/>
    </source>
</evidence>
<keyword evidence="5" id="KW-0190">Covalent protein-DNA linkage</keyword>
<dbReference type="OrthoDB" id="9782620at2"/>
<proteinExistence type="inferred from homology"/>
<dbReference type="InterPro" id="IPR003738">
    <property type="entry name" value="SRAP"/>
</dbReference>
<dbReference type="Proteomes" id="UP000264541">
    <property type="component" value="Unassembled WGS sequence"/>
</dbReference>
<keyword evidence="6" id="KW-0238">DNA-binding</keyword>
<evidence type="ECO:0000256" key="8">
    <source>
        <dbReference type="RuleBase" id="RU364100"/>
    </source>
</evidence>
<accession>A0A372LUE8</accession>
<dbReference type="SUPFAM" id="SSF143081">
    <property type="entry name" value="BB1717-like"/>
    <property type="match status" value="1"/>
</dbReference>
<protein>
    <recommendedName>
        <fullName evidence="8">Abasic site processing protein</fullName>
        <ecNumber evidence="8">3.4.-.-</ecNumber>
    </recommendedName>
</protein>
<keyword evidence="7" id="KW-0456">Lyase</keyword>
<dbReference type="InterPro" id="IPR036590">
    <property type="entry name" value="SRAP-like"/>
</dbReference>
<dbReference type="Gene3D" id="3.90.1680.10">
    <property type="entry name" value="SOS response associated peptidase-like"/>
    <property type="match status" value="1"/>
</dbReference>
<evidence type="ECO:0000256" key="7">
    <source>
        <dbReference type="ARBA" id="ARBA00023239"/>
    </source>
</evidence>
<evidence type="ECO:0000256" key="5">
    <source>
        <dbReference type="ARBA" id="ARBA00023124"/>
    </source>
</evidence>
<keyword evidence="4 8" id="KW-0378">Hydrolase</keyword>
<dbReference type="GO" id="GO:0008233">
    <property type="term" value="F:peptidase activity"/>
    <property type="evidence" value="ECO:0007669"/>
    <property type="project" value="UniProtKB-KW"/>
</dbReference>
<sequence>MCGRYNLFSDLTKLYERFELAELADVDFAARYNIAPSQEVIAVVRGSKGNKGGFLKWGLVPSWASDPKIGYKMINARAETLGEKASFKRLLSRRRCLIPADGFYEWKQIEKLKQPFHIRLKSGEPFAFAGLWDRWEQEGQTIHSCTIITTEANVLMKEIHDRMPVILTREAEKEWLNSENTDGQSIKQLLVPYNPEKMEAYPVSPLVNSPKNEGKEILNSL</sequence>
<organism evidence="9 10">
    <name type="scientific">Peribacillus saganii</name>
    <dbReference type="NCBI Taxonomy" id="2303992"/>
    <lineage>
        <taxon>Bacteria</taxon>
        <taxon>Bacillati</taxon>
        <taxon>Bacillota</taxon>
        <taxon>Bacilli</taxon>
        <taxon>Bacillales</taxon>
        <taxon>Bacillaceae</taxon>
        <taxon>Peribacillus</taxon>
    </lineage>
</organism>
<dbReference type="PANTHER" id="PTHR13604:SF0">
    <property type="entry name" value="ABASIC SITE PROCESSING PROTEIN HMCES"/>
    <property type="match status" value="1"/>
</dbReference>
<dbReference type="GO" id="GO:0016829">
    <property type="term" value="F:lyase activity"/>
    <property type="evidence" value="ECO:0007669"/>
    <property type="project" value="UniProtKB-KW"/>
</dbReference>
<dbReference type="RefSeq" id="WP_117324904.1">
    <property type="nucleotide sequence ID" value="NZ_QVTE01000004.1"/>
</dbReference>
<name>A0A372LUE8_9BACI</name>
<evidence type="ECO:0000256" key="1">
    <source>
        <dbReference type="ARBA" id="ARBA00008136"/>
    </source>
</evidence>
<keyword evidence="3" id="KW-0227">DNA damage</keyword>
<dbReference type="GO" id="GO:0106300">
    <property type="term" value="P:protein-DNA covalent cross-linking repair"/>
    <property type="evidence" value="ECO:0007669"/>
    <property type="project" value="InterPro"/>
</dbReference>